<evidence type="ECO:0000256" key="6">
    <source>
        <dbReference type="SAM" id="Phobius"/>
    </source>
</evidence>
<evidence type="ECO:0000256" key="4">
    <source>
        <dbReference type="ARBA" id="ARBA00022989"/>
    </source>
</evidence>
<feature type="transmembrane region" description="Helical" evidence="6">
    <location>
        <begin position="124"/>
        <end position="142"/>
    </location>
</feature>
<gene>
    <name evidence="7" type="ORF">GS429_06865</name>
</gene>
<dbReference type="AlphaFoldDB" id="A0A6B0VJS4"/>
<dbReference type="GO" id="GO:0016020">
    <property type="term" value="C:membrane"/>
    <property type="evidence" value="ECO:0007669"/>
    <property type="project" value="UniProtKB-SubCell"/>
</dbReference>
<evidence type="ECO:0000313" key="7">
    <source>
        <dbReference type="EMBL" id="MXV61790.1"/>
    </source>
</evidence>
<feature type="transmembrane region" description="Helical" evidence="6">
    <location>
        <begin position="99"/>
        <end position="118"/>
    </location>
</feature>
<dbReference type="OrthoDB" id="330248at2157"/>
<evidence type="ECO:0000256" key="2">
    <source>
        <dbReference type="ARBA" id="ARBA00008130"/>
    </source>
</evidence>
<feature type="transmembrane region" description="Helical" evidence="6">
    <location>
        <begin position="163"/>
        <end position="180"/>
    </location>
</feature>
<evidence type="ECO:0000256" key="3">
    <source>
        <dbReference type="ARBA" id="ARBA00022692"/>
    </source>
</evidence>
<keyword evidence="3 6" id="KW-0812">Transmembrane</keyword>
<comment type="subcellular location">
    <subcellularLocation>
        <location evidence="1">Membrane</location>
        <topology evidence="1">Multi-pass membrane protein</topology>
    </subcellularLocation>
</comment>
<comment type="caution">
    <text evidence="7">The sequence shown here is derived from an EMBL/GenBank/DDBJ whole genome shotgun (WGS) entry which is preliminary data.</text>
</comment>
<reference evidence="7 8" key="1">
    <citation type="submission" date="2020-01" db="EMBL/GenBank/DDBJ databases">
        <title>Natronorubrum sp. JWXQ-INN 674 isolated from Inner Mongolia Autonomous Region of China.</title>
        <authorList>
            <person name="Xue Q."/>
        </authorList>
    </citation>
    <scope>NUCLEOTIDE SEQUENCE [LARGE SCALE GENOMIC DNA]</scope>
    <source>
        <strain evidence="7 8">JWXQ-INN-674</strain>
    </source>
</reference>
<dbReference type="Pfam" id="PF01036">
    <property type="entry name" value="Bac_rhodopsin"/>
    <property type="match status" value="1"/>
</dbReference>
<dbReference type="RefSeq" id="WP_160063977.1">
    <property type="nucleotide sequence ID" value="NZ_WUYX01000024.1"/>
</dbReference>
<evidence type="ECO:0000256" key="1">
    <source>
        <dbReference type="ARBA" id="ARBA00004141"/>
    </source>
</evidence>
<dbReference type="Gene3D" id="1.20.1070.10">
    <property type="entry name" value="Rhodopsin 7-helix transmembrane proteins"/>
    <property type="match status" value="1"/>
</dbReference>
<dbReference type="SUPFAM" id="SSF81321">
    <property type="entry name" value="Family A G protein-coupled receptor-like"/>
    <property type="match status" value="1"/>
</dbReference>
<evidence type="ECO:0000256" key="5">
    <source>
        <dbReference type="ARBA" id="ARBA00023136"/>
    </source>
</evidence>
<keyword evidence="5 6" id="KW-0472">Membrane</keyword>
<accession>A0A6B0VJS4</accession>
<evidence type="ECO:0000313" key="8">
    <source>
        <dbReference type="Proteomes" id="UP000434101"/>
    </source>
</evidence>
<proteinExistence type="inferred from homology"/>
<feature type="transmembrane region" description="Helical" evidence="6">
    <location>
        <begin position="6"/>
        <end position="25"/>
    </location>
</feature>
<name>A0A6B0VJS4_9EURY</name>
<dbReference type="Proteomes" id="UP000434101">
    <property type="component" value="Unassembled WGS sequence"/>
</dbReference>
<organism evidence="7 8">
    <name type="scientific">Natronorubrum halalkaliphilum</name>
    <dbReference type="NCBI Taxonomy" id="2691917"/>
    <lineage>
        <taxon>Archaea</taxon>
        <taxon>Methanobacteriati</taxon>
        <taxon>Methanobacteriota</taxon>
        <taxon>Stenosarchaea group</taxon>
        <taxon>Halobacteria</taxon>
        <taxon>Halobacteriales</taxon>
        <taxon>Natrialbaceae</taxon>
        <taxon>Natronorubrum</taxon>
    </lineage>
</organism>
<feature type="transmembrane region" description="Helical" evidence="6">
    <location>
        <begin position="70"/>
        <end position="87"/>
    </location>
</feature>
<dbReference type="SMART" id="SM01021">
    <property type="entry name" value="Bac_rhodopsin"/>
    <property type="match status" value="1"/>
</dbReference>
<keyword evidence="4 6" id="KW-1133">Transmembrane helix</keyword>
<protein>
    <submittedName>
        <fullName evidence="7">Bacteriorhodopsin</fullName>
    </submittedName>
</protein>
<sequence length="251" mass="26356">MIENTTVFAATGAILAAMAIGFLLWTRRLSDACRYYGYAVVVACGAMSGAYLLMAAELLTVTTSGRTESVARFIGYSIAWAAVCYVLEVTTDADRRYTLALLGTILTCLWATMASWVLSGIAGTVVSVAIFAALLGMIYVLVGPLAREATAVSGERTLLYGKLKNLSLLVFIGLIITGMLSEQNLNFTDAFVGQTIATYLDLVWLAGFGAILLRSEAALEDAAVSTIDRSHATTESVDGSGAGVSGVTTAD</sequence>
<feature type="transmembrane region" description="Helical" evidence="6">
    <location>
        <begin position="37"/>
        <end position="58"/>
    </location>
</feature>
<keyword evidence="8" id="KW-1185">Reference proteome</keyword>
<dbReference type="InterPro" id="IPR001425">
    <property type="entry name" value="Arc/bac/fun_rhodopsins"/>
</dbReference>
<dbReference type="EMBL" id="WUYX01000024">
    <property type="protein sequence ID" value="MXV61790.1"/>
    <property type="molecule type" value="Genomic_DNA"/>
</dbReference>
<comment type="similarity">
    <text evidence="2">Belongs to the archaeal/bacterial/fungal opsin family.</text>
</comment>
<feature type="transmembrane region" description="Helical" evidence="6">
    <location>
        <begin position="192"/>
        <end position="213"/>
    </location>
</feature>